<dbReference type="GO" id="GO:0015408">
    <property type="term" value="F:ABC-type ferric iron transporter activity"/>
    <property type="evidence" value="ECO:0007669"/>
    <property type="project" value="InterPro"/>
</dbReference>
<dbReference type="Gene3D" id="3.40.50.300">
    <property type="entry name" value="P-loop containing nucleotide triphosphate hydrolases"/>
    <property type="match status" value="1"/>
</dbReference>
<dbReference type="InterPro" id="IPR027417">
    <property type="entry name" value="P-loop_NTPase"/>
</dbReference>
<keyword evidence="3" id="KW-0410">Iron transport</keyword>
<dbReference type="PROSITE" id="PS51866">
    <property type="entry name" value="MOP"/>
    <property type="match status" value="1"/>
</dbReference>
<sequence length="374" mass="39221">MSEEAPAGDPGPGLDAVLRARLGGFALDVSLTAEPGEVLALLGPNGAGKSSALRALAGLVPLTGGHVRLDGRDETTTAVEGRPIGMVFQDYLLFEHMSALDNVAFGPRCQGVPKAGARARAAELLDHMDLSAYAHTRPRHLSGGQAQRVALARALAVRPRLLLLDEPMAALDASTRIEVRSRLRRLLTGFDGVTVLVTHDPLEAMVLADRIAVIESGRVVQEGAPAEVARRPRTAYVARLVGLNLFRGRGDGEAVVLDARDGEGRSGGHGAGSAHGGGPARVAVREPREGPALVAFPPRAVALYPEHPHGSTRNVWRSTVDGIERFGDQVRVHLAGPPALVADITPAALADLGLTHGDTVWAGVKASEVECYPQ</sequence>
<evidence type="ECO:0000256" key="2">
    <source>
        <dbReference type="ARBA" id="ARBA00022475"/>
    </source>
</evidence>
<evidence type="ECO:0000256" key="8">
    <source>
        <dbReference type="ARBA" id="ARBA00023065"/>
    </source>
</evidence>
<feature type="compositionally biased region" description="Gly residues" evidence="11">
    <location>
        <begin position="267"/>
        <end position="279"/>
    </location>
</feature>
<dbReference type="SUPFAM" id="SSF52540">
    <property type="entry name" value="P-loop containing nucleoside triphosphate hydrolases"/>
    <property type="match status" value="1"/>
</dbReference>
<dbReference type="InterPro" id="IPR003593">
    <property type="entry name" value="AAA+_ATPase"/>
</dbReference>
<evidence type="ECO:0000256" key="10">
    <source>
        <dbReference type="PROSITE-ProRule" id="PRU01213"/>
    </source>
</evidence>
<evidence type="ECO:0000259" key="13">
    <source>
        <dbReference type="PROSITE" id="PS51866"/>
    </source>
</evidence>
<dbReference type="CDD" id="cd03259">
    <property type="entry name" value="ABC_Carb_Solutes_like"/>
    <property type="match status" value="1"/>
</dbReference>
<dbReference type="GO" id="GO:0015689">
    <property type="term" value="P:molybdate ion transport"/>
    <property type="evidence" value="ECO:0007669"/>
    <property type="project" value="InterPro"/>
</dbReference>
<keyword evidence="8" id="KW-0406">Ion transport</keyword>
<evidence type="ECO:0000256" key="3">
    <source>
        <dbReference type="ARBA" id="ARBA00022496"/>
    </source>
</evidence>
<dbReference type="InterPro" id="IPR017871">
    <property type="entry name" value="ABC_transporter-like_CS"/>
</dbReference>
<keyword evidence="2" id="KW-1003">Cell membrane</keyword>
<evidence type="ECO:0000313" key="15">
    <source>
        <dbReference type="Proteomes" id="UP000572051"/>
    </source>
</evidence>
<dbReference type="InterPro" id="IPR003439">
    <property type="entry name" value="ABC_transporter-like_ATP-bd"/>
</dbReference>
<dbReference type="SMART" id="SM00382">
    <property type="entry name" value="AAA"/>
    <property type="match status" value="1"/>
</dbReference>
<reference evidence="14 15" key="1">
    <citation type="submission" date="2020-07" db="EMBL/GenBank/DDBJ databases">
        <title>Sequencing the genomes of 1000 actinobacteria strains.</title>
        <authorList>
            <person name="Klenk H.-P."/>
        </authorList>
    </citation>
    <scope>NUCLEOTIDE SEQUENCE [LARGE SCALE GENOMIC DNA]</scope>
    <source>
        <strain evidence="14 15">DSM 44442</strain>
    </source>
</reference>
<gene>
    <name evidence="14" type="ORF">HNR10_005767</name>
</gene>
<dbReference type="GO" id="GO:0016020">
    <property type="term" value="C:membrane"/>
    <property type="evidence" value="ECO:0007669"/>
    <property type="project" value="InterPro"/>
</dbReference>
<dbReference type="Proteomes" id="UP000572051">
    <property type="component" value="Unassembled WGS sequence"/>
</dbReference>
<dbReference type="PROSITE" id="PS50893">
    <property type="entry name" value="ABC_TRANSPORTER_2"/>
    <property type="match status" value="1"/>
</dbReference>
<dbReference type="InterPro" id="IPR050093">
    <property type="entry name" value="ABC_SmlMolc_Importer"/>
</dbReference>
<organism evidence="14 15">
    <name type="scientific">Nocardiopsis aegyptia</name>
    <dbReference type="NCBI Taxonomy" id="220378"/>
    <lineage>
        <taxon>Bacteria</taxon>
        <taxon>Bacillati</taxon>
        <taxon>Actinomycetota</taxon>
        <taxon>Actinomycetes</taxon>
        <taxon>Streptosporangiales</taxon>
        <taxon>Nocardiopsidaceae</taxon>
        <taxon>Nocardiopsis</taxon>
    </lineage>
</organism>
<evidence type="ECO:0000256" key="5">
    <source>
        <dbReference type="ARBA" id="ARBA00022741"/>
    </source>
</evidence>
<dbReference type="SUPFAM" id="SSF50331">
    <property type="entry name" value="MOP-like"/>
    <property type="match status" value="1"/>
</dbReference>
<dbReference type="InterPro" id="IPR008995">
    <property type="entry name" value="Mo/tungstate-bd_C_term_dom"/>
</dbReference>
<dbReference type="Pfam" id="PF03459">
    <property type="entry name" value="TOBE"/>
    <property type="match status" value="1"/>
</dbReference>
<dbReference type="EMBL" id="JACCFS010000001">
    <property type="protein sequence ID" value="NYJ37886.1"/>
    <property type="molecule type" value="Genomic_DNA"/>
</dbReference>
<feature type="region of interest" description="Disordered" evidence="11">
    <location>
        <begin position="262"/>
        <end position="281"/>
    </location>
</feature>
<dbReference type="GO" id="GO:0005524">
    <property type="term" value="F:ATP binding"/>
    <property type="evidence" value="ECO:0007669"/>
    <property type="project" value="UniProtKB-KW"/>
</dbReference>
<evidence type="ECO:0000256" key="4">
    <source>
        <dbReference type="ARBA" id="ARBA00022505"/>
    </source>
</evidence>
<dbReference type="InterPro" id="IPR004606">
    <property type="entry name" value="Mop_domain"/>
</dbReference>
<protein>
    <submittedName>
        <fullName evidence="14">Molybdate transport system ATP-binding protein</fullName>
    </submittedName>
</protein>
<keyword evidence="5" id="KW-0547">Nucleotide-binding</keyword>
<keyword evidence="15" id="KW-1185">Reference proteome</keyword>
<dbReference type="PANTHER" id="PTHR42781:SF4">
    <property type="entry name" value="SPERMIDINE_PUTRESCINE IMPORT ATP-BINDING PROTEIN POTA"/>
    <property type="match status" value="1"/>
</dbReference>
<dbReference type="PANTHER" id="PTHR42781">
    <property type="entry name" value="SPERMIDINE/PUTRESCINE IMPORT ATP-BINDING PROTEIN POTA"/>
    <property type="match status" value="1"/>
</dbReference>
<dbReference type="AlphaFoldDB" id="A0A7Z0ETA6"/>
<evidence type="ECO:0000256" key="9">
    <source>
        <dbReference type="ARBA" id="ARBA00023136"/>
    </source>
</evidence>
<name>A0A7Z0ETA6_9ACTN</name>
<evidence type="ECO:0000313" key="14">
    <source>
        <dbReference type="EMBL" id="NYJ37886.1"/>
    </source>
</evidence>
<keyword evidence="4 10" id="KW-0500">Molybdenum</keyword>
<feature type="domain" description="Mop" evidence="13">
    <location>
        <begin position="309"/>
        <end position="373"/>
    </location>
</feature>
<evidence type="ECO:0000259" key="12">
    <source>
        <dbReference type="PROSITE" id="PS50893"/>
    </source>
</evidence>
<dbReference type="PROSITE" id="PS00211">
    <property type="entry name" value="ABC_TRANSPORTER_1"/>
    <property type="match status" value="1"/>
</dbReference>
<evidence type="ECO:0000256" key="7">
    <source>
        <dbReference type="ARBA" id="ARBA00023004"/>
    </source>
</evidence>
<accession>A0A7Z0ETA6</accession>
<dbReference type="GO" id="GO:0016887">
    <property type="term" value="F:ATP hydrolysis activity"/>
    <property type="evidence" value="ECO:0007669"/>
    <property type="project" value="InterPro"/>
</dbReference>
<keyword evidence="1" id="KW-0813">Transport</keyword>
<dbReference type="InterPro" id="IPR005116">
    <property type="entry name" value="Transp-assoc_OB_typ1"/>
</dbReference>
<dbReference type="Gene3D" id="2.40.50.100">
    <property type="match status" value="1"/>
</dbReference>
<comment type="caution">
    <text evidence="14">The sequence shown here is derived from an EMBL/GenBank/DDBJ whole genome shotgun (WGS) entry which is preliminary data.</text>
</comment>
<keyword evidence="9" id="KW-0472">Membrane</keyword>
<dbReference type="Pfam" id="PF00005">
    <property type="entry name" value="ABC_tran"/>
    <property type="match status" value="1"/>
</dbReference>
<proteinExistence type="predicted"/>
<evidence type="ECO:0000256" key="1">
    <source>
        <dbReference type="ARBA" id="ARBA00022448"/>
    </source>
</evidence>
<evidence type="ECO:0000256" key="6">
    <source>
        <dbReference type="ARBA" id="ARBA00022840"/>
    </source>
</evidence>
<keyword evidence="6 14" id="KW-0067">ATP-binding</keyword>
<evidence type="ECO:0000256" key="11">
    <source>
        <dbReference type="SAM" id="MobiDB-lite"/>
    </source>
</evidence>
<dbReference type="RefSeq" id="WP_179828976.1">
    <property type="nucleotide sequence ID" value="NZ_JACCFS010000001.1"/>
</dbReference>
<feature type="domain" description="ABC transporter" evidence="12">
    <location>
        <begin position="12"/>
        <end position="241"/>
    </location>
</feature>
<keyword evidence="7" id="KW-0408">Iron</keyword>
<dbReference type="InterPro" id="IPR015853">
    <property type="entry name" value="ABC_transpr_FbpC"/>
</dbReference>